<dbReference type="EMBL" id="RRCN01000001">
    <property type="protein sequence ID" value="RRJ63184.1"/>
    <property type="molecule type" value="Genomic_DNA"/>
</dbReference>
<evidence type="ECO:0000313" key="1">
    <source>
        <dbReference type="EMBL" id="RRJ63184.1"/>
    </source>
</evidence>
<evidence type="ECO:0000313" key="2">
    <source>
        <dbReference type="Proteomes" id="UP000267017"/>
    </source>
</evidence>
<comment type="caution">
    <text evidence="1">The sequence shown here is derived from an EMBL/GenBank/DDBJ whole genome shotgun (WGS) entry which is preliminary data.</text>
</comment>
<gene>
    <name evidence="1" type="ORF">EHV15_09825</name>
</gene>
<name>A0A3P3TZG5_9BACL</name>
<dbReference type="AlphaFoldDB" id="A0A3P3TZG5"/>
<protein>
    <submittedName>
        <fullName evidence="1">Uncharacterized protein</fullName>
    </submittedName>
</protein>
<keyword evidence="2" id="KW-1185">Reference proteome</keyword>
<sequence>MVTSEKWSIKEGYLRNSSEYLKLFNVELCEEMMFSKEEANKKEIIGSYIFKDGGIFAVFSYNGEIQLVLQNNIYNLSNSKFTMEFENLND</sequence>
<dbReference type="Proteomes" id="UP000267017">
    <property type="component" value="Unassembled WGS sequence"/>
</dbReference>
<reference evidence="1 2" key="1">
    <citation type="submission" date="2018-11" db="EMBL/GenBank/DDBJ databases">
        <title>Genome sequencing of Paenibacillus sp. KCOM 3021 (= ChDC PVNT-B20).</title>
        <authorList>
            <person name="Kook J.-K."/>
            <person name="Park S.-N."/>
            <person name="Lim Y.K."/>
        </authorList>
    </citation>
    <scope>NUCLEOTIDE SEQUENCE [LARGE SCALE GENOMIC DNA]</scope>
    <source>
        <strain evidence="1 2">KCOM 3021</strain>
    </source>
</reference>
<accession>A0A3P3TZG5</accession>
<proteinExistence type="predicted"/>
<organism evidence="1 2">
    <name type="scientific">Paenibacillus oralis</name>
    <dbReference type="NCBI Taxonomy" id="2490856"/>
    <lineage>
        <taxon>Bacteria</taxon>
        <taxon>Bacillati</taxon>
        <taxon>Bacillota</taxon>
        <taxon>Bacilli</taxon>
        <taxon>Bacillales</taxon>
        <taxon>Paenibacillaceae</taxon>
        <taxon>Paenibacillus</taxon>
    </lineage>
</organism>
<dbReference type="RefSeq" id="WP_128631031.1">
    <property type="nucleotide sequence ID" value="NZ_RRCN01000001.1"/>
</dbReference>